<keyword evidence="5" id="KW-0547">Nucleotide-binding</keyword>
<evidence type="ECO:0000256" key="2">
    <source>
        <dbReference type="ARBA" id="ARBA00022490"/>
    </source>
</evidence>
<proteinExistence type="predicted"/>
<name>A0A6P8F933_CLUHA</name>
<keyword evidence="6" id="KW-0067">ATP-binding</keyword>
<dbReference type="InterPro" id="IPR041075">
    <property type="entry name" value="NOD1/2_WH"/>
</dbReference>
<keyword evidence="9" id="KW-1185">Reference proteome</keyword>
<evidence type="ECO:0000256" key="1">
    <source>
        <dbReference type="ARBA" id="ARBA00004496"/>
    </source>
</evidence>
<evidence type="ECO:0000256" key="5">
    <source>
        <dbReference type="ARBA" id="ARBA00022741"/>
    </source>
</evidence>
<evidence type="ECO:0000259" key="8">
    <source>
        <dbReference type="SMART" id="SM01288"/>
    </source>
</evidence>
<keyword evidence="2" id="KW-0963">Cytoplasm</keyword>
<keyword evidence="4" id="KW-0677">Repeat</keyword>
<evidence type="ECO:0000313" key="10">
    <source>
        <dbReference type="RefSeq" id="XP_031420481.1"/>
    </source>
</evidence>
<dbReference type="SMART" id="SM01288">
    <property type="entry name" value="FISNA"/>
    <property type="match status" value="1"/>
</dbReference>
<dbReference type="Pfam" id="PF17776">
    <property type="entry name" value="NLRC4_HD2"/>
    <property type="match status" value="1"/>
</dbReference>
<accession>A0A6P8F933</accession>
<dbReference type="InterPro" id="IPR041267">
    <property type="entry name" value="NLRP_HD2"/>
</dbReference>
<feature type="compositionally biased region" description="Basic and acidic residues" evidence="7">
    <location>
        <begin position="8"/>
        <end position="19"/>
    </location>
</feature>
<dbReference type="SUPFAM" id="SSF52047">
    <property type="entry name" value="RNI-like"/>
    <property type="match status" value="3"/>
</dbReference>
<dbReference type="InterPro" id="IPR032675">
    <property type="entry name" value="LRR_dom_sf"/>
</dbReference>
<dbReference type="InterPro" id="IPR001611">
    <property type="entry name" value="Leu-rich_rpt"/>
</dbReference>
<organism evidence="9 10">
    <name type="scientific">Clupea harengus</name>
    <name type="common">Atlantic herring</name>
    <dbReference type="NCBI Taxonomy" id="7950"/>
    <lineage>
        <taxon>Eukaryota</taxon>
        <taxon>Metazoa</taxon>
        <taxon>Chordata</taxon>
        <taxon>Craniata</taxon>
        <taxon>Vertebrata</taxon>
        <taxon>Euteleostomi</taxon>
        <taxon>Actinopterygii</taxon>
        <taxon>Neopterygii</taxon>
        <taxon>Teleostei</taxon>
        <taxon>Clupei</taxon>
        <taxon>Clupeiformes</taxon>
        <taxon>Clupeoidei</taxon>
        <taxon>Clupeidae</taxon>
        <taxon>Clupea</taxon>
    </lineage>
</organism>
<dbReference type="Pfam" id="PF05729">
    <property type="entry name" value="NACHT"/>
    <property type="match status" value="1"/>
</dbReference>
<dbReference type="Pfam" id="PF14484">
    <property type="entry name" value="FISNA"/>
    <property type="match status" value="1"/>
</dbReference>
<dbReference type="InterPro" id="IPR007111">
    <property type="entry name" value="NACHT_NTPase"/>
</dbReference>
<feature type="domain" description="FISNA" evidence="8">
    <location>
        <begin position="74"/>
        <end position="145"/>
    </location>
</feature>
<feature type="region of interest" description="Disordered" evidence="7">
    <location>
        <begin position="1"/>
        <end position="39"/>
    </location>
</feature>
<dbReference type="GO" id="GO:0005737">
    <property type="term" value="C:cytoplasm"/>
    <property type="evidence" value="ECO:0007669"/>
    <property type="project" value="UniProtKB-SubCell"/>
</dbReference>
<comment type="subcellular location">
    <subcellularLocation>
        <location evidence="1">Cytoplasm</location>
    </subcellularLocation>
</comment>
<dbReference type="FunFam" id="3.40.50.300:FF:001524">
    <property type="entry name" value="Si:dkey-126g1.7"/>
    <property type="match status" value="1"/>
</dbReference>
<reference evidence="10" key="1">
    <citation type="submission" date="2025-08" db="UniProtKB">
        <authorList>
            <consortium name="RefSeq"/>
        </authorList>
    </citation>
    <scope>IDENTIFICATION</scope>
</reference>
<dbReference type="Pfam" id="PF13516">
    <property type="entry name" value="LRR_6"/>
    <property type="match status" value="7"/>
</dbReference>
<dbReference type="InterPro" id="IPR027417">
    <property type="entry name" value="P-loop_NTPase"/>
</dbReference>
<dbReference type="FunFam" id="3.80.10.10:FF:001632">
    <property type="entry name" value="Uncharacterized protein"/>
    <property type="match status" value="1"/>
</dbReference>
<evidence type="ECO:0000256" key="3">
    <source>
        <dbReference type="ARBA" id="ARBA00022614"/>
    </source>
</evidence>
<sequence length="1323" mass="144823">MSLSGRSSPHDTEAREQERSPSPVSSCVSARSDHSMDLPSNFREITLVPQSGGQTQISPQSRYRNAHELEVHENLKLTMKRKFACVYEGQAEAGCHSLLSDVYTELYITECIGADVNTEHEIRQIEMATRRPTADTPVHCSDIFKLTPGAGQPVRTVLTGGIAGIGKTITVQKFILDWAEGRANQDLHLLLPLPFRELNLLAGRSLSLVSLMHHFTGIPQICDTDQHKIAFIFDGLDECRLPLSFRSNPAVRDIAEVCSVDVLLTSLMKGALLPSALLWVTSRPGAARRIPSACMDLQTEIRGFSDAQKEQYFRRKIPEPRLCGQIISHVKSSRSLYIMCHIPVFCWISAVVLRQILSCANAGEIPKSLTEMYTHFLINQSNTKHEKYAEARADDGEMVLKLGKLAFQQLEKGHLIFYEEDLAECGIDAEEASVYSGVCTQIFREEPGLYHGKVYCFVHLSIQEFLAALFLFVSFIKGSKVTGDQRITYICDAESLSDLHRHVVDEALRSESGHLDLFLRFLLGLSLESAQVLLQRLLPQLTLSSPGSRDETARYIKQKIRANPGTEKSINLFHCLQELNELSLVQEIRSYVSSECVSRVRLSPAQWSALAFVLLTSEVKELEEFDLKTYARSEECLLSLLPVVKASRTSRLNKCNLTESCCTALASVLCSSTSCLRELDLSTNKLYNSGVEQLCTGLQHPHCKLDTLRLSDCGLTEEAFVLLASAITSNPSHLRELDLGRSSPGDSGIKLLCSVFEEPECALEILKISRCAVTEEGCMSLATALRSDSSRLKVLDLSENEPQDAGVELICGALHHSKLQSFKLSKCDVSEGGCEALAMVLSSEMCSLTELNLSFNTLEDSGIKLLCSALKSPWCKLGLLCLSGCSITEEGTCALATALRSNPSHLRKLDLSQNDPGDTGVHKLSSYLQEPECRLEKLNLGWSDLTDESCSALVPALTSDSMALRKLDLSRNPLGDSGATMLSVALSHPHCHLEKLRLFDCGIREEGGAALVSALGSNCTHLLGLDLSRNQLGDGVMRPLCTVLKDPTCQLKNLSMSVCGITAKGCVPLAEALSSGTSRLERLDMTGNELRQEAVQLLSASRSSLKTLQLSEVSPKYKHIRTLAAALSSGALRELDLSHQDLDDLGLTLITEALRGPDCSLEILRLYNNRISSAGCASLSSALRENPQPLILDLSGNEPGEEGVELLSSVIRDKHSQLHTLKLNECNLTESCCGAVASILIGSHLKELALNYNDLHDAGAKLLSEGLQSASCTLEVLRGYYLRWQLGDTLVVGSSVYTFTHQWQGLTCASGAVGSSVSRFRAL</sequence>
<dbReference type="RefSeq" id="XP_031420481.1">
    <property type="nucleotide sequence ID" value="XM_031564621.2"/>
</dbReference>
<evidence type="ECO:0000256" key="7">
    <source>
        <dbReference type="SAM" id="MobiDB-lite"/>
    </source>
</evidence>
<dbReference type="Pfam" id="PF17779">
    <property type="entry name" value="WHD_NOD2"/>
    <property type="match status" value="1"/>
</dbReference>
<dbReference type="SMART" id="SM00368">
    <property type="entry name" value="LRR_RI"/>
    <property type="match status" value="20"/>
</dbReference>
<dbReference type="GO" id="GO:0005524">
    <property type="term" value="F:ATP binding"/>
    <property type="evidence" value="ECO:0007669"/>
    <property type="project" value="UniProtKB-KW"/>
</dbReference>
<feature type="compositionally biased region" description="Polar residues" evidence="7">
    <location>
        <begin position="20"/>
        <end position="29"/>
    </location>
</feature>
<dbReference type="Proteomes" id="UP000515152">
    <property type="component" value="Chromosome 3"/>
</dbReference>
<dbReference type="InterPro" id="IPR029495">
    <property type="entry name" value="NACHT-assoc"/>
</dbReference>
<protein>
    <submittedName>
        <fullName evidence="10">NACHT, LRR and PYD domains-containing protein 12-like</fullName>
    </submittedName>
</protein>
<evidence type="ECO:0000256" key="6">
    <source>
        <dbReference type="ARBA" id="ARBA00022840"/>
    </source>
</evidence>
<dbReference type="OrthoDB" id="120976at2759"/>
<evidence type="ECO:0000313" key="9">
    <source>
        <dbReference type="Proteomes" id="UP000515152"/>
    </source>
</evidence>
<gene>
    <name evidence="10" type="primary">LOC105912335</name>
</gene>
<dbReference type="InterPro" id="IPR051261">
    <property type="entry name" value="NLR"/>
</dbReference>
<dbReference type="GeneID" id="105912335"/>
<evidence type="ECO:0000256" key="4">
    <source>
        <dbReference type="ARBA" id="ARBA00022737"/>
    </source>
</evidence>
<dbReference type="KEGG" id="char:105912335"/>
<keyword evidence="3" id="KW-0433">Leucine-rich repeat</keyword>
<dbReference type="PANTHER" id="PTHR24106">
    <property type="entry name" value="NACHT, LRR AND CARD DOMAINS-CONTAINING"/>
    <property type="match status" value="1"/>
</dbReference>
<dbReference type="Gene3D" id="3.40.50.300">
    <property type="entry name" value="P-loop containing nucleotide triphosphate hydrolases"/>
    <property type="match status" value="1"/>
</dbReference>
<dbReference type="Gene3D" id="3.80.10.10">
    <property type="entry name" value="Ribonuclease Inhibitor"/>
    <property type="match status" value="5"/>
</dbReference>